<evidence type="ECO:0000256" key="2">
    <source>
        <dbReference type="SAM" id="MobiDB-lite"/>
    </source>
</evidence>
<name>A0ABS5G924_9BRAD</name>
<evidence type="ECO:0000313" key="4">
    <source>
        <dbReference type="Proteomes" id="UP001314635"/>
    </source>
</evidence>
<dbReference type="InterPro" id="IPR030808">
    <property type="entry name" value="Glycosyl_04372"/>
</dbReference>
<dbReference type="RefSeq" id="WP_172241091.1">
    <property type="nucleotide sequence ID" value="NZ_JABFDP010000030.1"/>
</dbReference>
<sequence length="704" mass="77044">MTPAAPFGSLRHRLRKPRKTAATDRPAVPTAGPTQAGARRTSPLKAWLTGSAFRLYAFLSARRRQLLPLTTRAANMVDRTLIVAPAGTRLLRLMDRQLARGTLLGRLLARLTLTTLAASAQLHLAASRKPSALRAVRILNLIFRSDVQSRTGMGAQAYFATLALCSAYDRIVRDVPQAESIGSFAINFAVGVAHMYRGNLPVAAHFLQVASASGDSNALRKLGAVHALAGELAQAAACFNASVARDPRSVMAHQNYAGGYDPSTYSPSAWELEHAGELLIYDNLIQLGENFYHQGRYEDTFRCYQAALDHQDALADKWSIPDALIQRIAAVSGHFKADLPVRLLGYEWVTLIGHIGFIDCHLRMAALGMLPRANYVLLAPADKVVNQPFLRLFAPHVTIVEDPVLVDDLLPYQRLVGDQFIAVRGKEGLAEPWAHAASRAQVAWAAQRRGPIVKVPSNLMEAGAARLRAAGVTADWFVAMHIREGGYHGDGPGTTRQHRSANVGDYMDAIAAITARGGVVVRLGDRSMTPLGGVTGVFDYAHSDIKSAEMDLYLCAAARFFVGTTSGLTTAVQALGTPMLLVNCISNDCQFWHERTDFTVRPVYDRRARRYLSLRETYRQPLQALLIDTAVLGRHGLEIHPNTRQDITEAVRYKLDCLDEACQPLRNGGSLLDRYRTALADNPYNFGAALPVPAFLDRLPELLH</sequence>
<feature type="repeat" description="TPR" evidence="1">
    <location>
        <begin position="216"/>
        <end position="249"/>
    </location>
</feature>
<feature type="region of interest" description="Disordered" evidence="2">
    <location>
        <begin position="1"/>
        <end position="41"/>
    </location>
</feature>
<evidence type="ECO:0000313" key="3">
    <source>
        <dbReference type="EMBL" id="MBR1137116.1"/>
    </source>
</evidence>
<feature type="compositionally biased region" description="Basic residues" evidence="2">
    <location>
        <begin position="10"/>
        <end position="19"/>
    </location>
</feature>
<dbReference type="PROSITE" id="PS50005">
    <property type="entry name" value="TPR"/>
    <property type="match status" value="1"/>
</dbReference>
<dbReference type="InterPro" id="IPR011990">
    <property type="entry name" value="TPR-like_helical_dom_sf"/>
</dbReference>
<keyword evidence="1" id="KW-0802">TPR repeat</keyword>
<dbReference type="InterPro" id="IPR019734">
    <property type="entry name" value="TPR_rpt"/>
</dbReference>
<accession>A0ABS5G924</accession>
<organism evidence="3 4">
    <name type="scientific">Bradyrhizobium denitrificans</name>
    <dbReference type="NCBI Taxonomy" id="2734912"/>
    <lineage>
        <taxon>Bacteria</taxon>
        <taxon>Pseudomonadati</taxon>
        <taxon>Pseudomonadota</taxon>
        <taxon>Alphaproteobacteria</taxon>
        <taxon>Hyphomicrobiales</taxon>
        <taxon>Nitrobacteraceae</taxon>
        <taxon>Bradyrhizobium</taxon>
    </lineage>
</organism>
<evidence type="ECO:0000256" key="1">
    <source>
        <dbReference type="PROSITE-ProRule" id="PRU00339"/>
    </source>
</evidence>
<dbReference type="Proteomes" id="UP001314635">
    <property type="component" value="Unassembled WGS sequence"/>
</dbReference>
<dbReference type="NCBIfam" id="TIGR04372">
    <property type="entry name" value="glycosyl_04372"/>
    <property type="match status" value="1"/>
</dbReference>
<gene>
    <name evidence="3" type="ORF">JQ619_15185</name>
</gene>
<dbReference type="SUPFAM" id="SSF48452">
    <property type="entry name" value="TPR-like"/>
    <property type="match status" value="1"/>
</dbReference>
<proteinExistence type="predicted"/>
<protein>
    <submittedName>
        <fullName evidence="3">TIGR04372 family glycosyltransferase</fullName>
    </submittedName>
</protein>
<dbReference type="Gene3D" id="1.25.40.10">
    <property type="entry name" value="Tetratricopeptide repeat domain"/>
    <property type="match status" value="1"/>
</dbReference>
<dbReference type="EMBL" id="JAFCLK010000013">
    <property type="protein sequence ID" value="MBR1137116.1"/>
    <property type="molecule type" value="Genomic_DNA"/>
</dbReference>
<comment type="caution">
    <text evidence="3">The sequence shown here is derived from an EMBL/GenBank/DDBJ whole genome shotgun (WGS) entry which is preliminary data.</text>
</comment>
<reference evidence="4" key="1">
    <citation type="journal article" date="2021" name="ISME J.">
        <title>Evolutionary origin and ecological implication of a unique nif island in free-living Bradyrhizobium lineages.</title>
        <authorList>
            <person name="Tao J."/>
        </authorList>
    </citation>
    <scope>NUCLEOTIDE SEQUENCE [LARGE SCALE GENOMIC DNA]</scope>
    <source>
        <strain evidence="4">SZCCT0094</strain>
    </source>
</reference>
<keyword evidence="4" id="KW-1185">Reference proteome</keyword>
<dbReference type="SMART" id="SM00028">
    <property type="entry name" value="TPR"/>
    <property type="match status" value="2"/>
</dbReference>